<comment type="similarity">
    <text evidence="3">Belongs to the peroxiredoxin family. Tpx subfamily.</text>
</comment>
<keyword evidence="1" id="KW-1015">Disulfide bond</keyword>
<dbReference type="NCBIfam" id="NF001808">
    <property type="entry name" value="PRK00522.1"/>
    <property type="match status" value="1"/>
</dbReference>
<gene>
    <name evidence="3" type="primary">tpx</name>
    <name evidence="5" type="ORF">JCM19275_647</name>
</gene>
<comment type="caution">
    <text evidence="3">Lacks conserved residue(s) required for the propagation of feature annotation.</text>
</comment>
<dbReference type="PANTHER" id="PTHR43110:SF1">
    <property type="entry name" value="THIOL PEROXIDASE"/>
    <property type="match status" value="1"/>
</dbReference>
<dbReference type="InterPro" id="IPR036249">
    <property type="entry name" value="Thioredoxin-like_sf"/>
</dbReference>
<dbReference type="CDD" id="cd03014">
    <property type="entry name" value="PRX_Atyp2cys"/>
    <property type="match status" value="1"/>
</dbReference>
<comment type="caution">
    <text evidence="5">The sequence shown here is derived from an EMBL/GenBank/DDBJ whole genome shotgun (WGS) entry which is preliminary data.</text>
</comment>
<dbReference type="HAMAP" id="MF_00269">
    <property type="entry name" value="Tpx"/>
    <property type="match status" value="1"/>
</dbReference>
<comment type="subunit">
    <text evidence="3">Homodimer.</text>
</comment>
<dbReference type="InterPro" id="IPR050455">
    <property type="entry name" value="Tpx_Peroxidase_subfamily"/>
</dbReference>
<dbReference type="InterPro" id="IPR002065">
    <property type="entry name" value="TPX"/>
</dbReference>
<evidence type="ECO:0000256" key="1">
    <source>
        <dbReference type="ARBA" id="ARBA00023157"/>
    </source>
</evidence>
<evidence type="ECO:0000256" key="2">
    <source>
        <dbReference type="ARBA" id="ARBA00023284"/>
    </source>
</evidence>
<reference evidence="5 6" key="1">
    <citation type="journal article" date="2014" name="Genome Announc.">
        <title>Draft Genome Sequences of Marine Flavobacterium Nonlabens Strains NR17, NR24, NR27, NR32, NR33, and Ara13.</title>
        <authorList>
            <person name="Nakanishi M."/>
            <person name="Meirelles P."/>
            <person name="Suzuki R."/>
            <person name="Takatani N."/>
            <person name="Mino S."/>
            <person name="Suda W."/>
            <person name="Oshima K."/>
            <person name="Hattori M."/>
            <person name="Ohkuma M."/>
            <person name="Hosokawa M."/>
            <person name="Miyashita K."/>
            <person name="Thompson F.L."/>
            <person name="Niwa A."/>
            <person name="Sawabe T."/>
            <person name="Sawabe T."/>
        </authorList>
    </citation>
    <scope>NUCLEOTIDE SEQUENCE [LARGE SCALE GENOMIC DNA]</scope>
    <source>
        <strain evidence="6">JCM19275</strain>
    </source>
</reference>
<dbReference type="Proteomes" id="UP000029647">
    <property type="component" value="Unassembled WGS sequence"/>
</dbReference>
<evidence type="ECO:0000256" key="3">
    <source>
        <dbReference type="HAMAP-Rule" id="MF_00269"/>
    </source>
</evidence>
<dbReference type="GO" id="GO:0008379">
    <property type="term" value="F:thioredoxin peroxidase activity"/>
    <property type="evidence" value="ECO:0007669"/>
    <property type="project" value="UniProtKB-UniRule"/>
</dbReference>
<dbReference type="InterPro" id="IPR013766">
    <property type="entry name" value="Thioredoxin_domain"/>
</dbReference>
<comment type="catalytic activity">
    <reaction evidence="3">
        <text>a hydroperoxide + [thioredoxin]-dithiol = an alcohol + [thioredoxin]-disulfide + H2O</text>
        <dbReference type="Rhea" id="RHEA:62620"/>
        <dbReference type="Rhea" id="RHEA-COMP:10698"/>
        <dbReference type="Rhea" id="RHEA-COMP:10700"/>
        <dbReference type="ChEBI" id="CHEBI:15377"/>
        <dbReference type="ChEBI" id="CHEBI:29950"/>
        <dbReference type="ChEBI" id="CHEBI:30879"/>
        <dbReference type="ChEBI" id="CHEBI:35924"/>
        <dbReference type="ChEBI" id="CHEBI:50058"/>
        <dbReference type="EC" id="1.11.1.24"/>
    </reaction>
</comment>
<dbReference type="EMBL" id="BBNT01000009">
    <property type="protein sequence ID" value="GAL76241.1"/>
    <property type="molecule type" value="Genomic_DNA"/>
</dbReference>
<name>A0A090WGY4_NONUL</name>
<dbReference type="PANTHER" id="PTHR43110">
    <property type="entry name" value="THIOL PEROXIDASE"/>
    <property type="match status" value="1"/>
</dbReference>
<dbReference type="PROSITE" id="PS51352">
    <property type="entry name" value="THIOREDOXIN_2"/>
    <property type="match status" value="1"/>
</dbReference>
<keyword evidence="2 3" id="KW-0676">Redox-active center</keyword>
<dbReference type="SUPFAM" id="SSF52833">
    <property type="entry name" value="Thioredoxin-like"/>
    <property type="match status" value="1"/>
</dbReference>
<feature type="domain" description="Thioredoxin" evidence="4">
    <location>
        <begin position="18"/>
        <end position="166"/>
    </location>
</feature>
<keyword evidence="3 5" id="KW-0560">Oxidoreductase</keyword>
<dbReference type="Pfam" id="PF08534">
    <property type="entry name" value="Redoxin"/>
    <property type="match status" value="1"/>
</dbReference>
<dbReference type="EC" id="1.11.1.24" evidence="3"/>
<dbReference type="Gene3D" id="3.40.30.10">
    <property type="entry name" value="Glutaredoxin"/>
    <property type="match status" value="1"/>
</dbReference>
<organism evidence="5 6">
    <name type="scientific">Nonlabens ulvanivorans</name>
    <name type="common">Persicivirga ulvanivorans</name>
    <dbReference type="NCBI Taxonomy" id="906888"/>
    <lineage>
        <taxon>Bacteria</taxon>
        <taxon>Pseudomonadati</taxon>
        <taxon>Bacteroidota</taxon>
        <taxon>Flavobacteriia</taxon>
        <taxon>Flavobacteriales</taxon>
        <taxon>Flavobacteriaceae</taxon>
        <taxon>Nonlabens</taxon>
    </lineage>
</organism>
<keyword evidence="3 5" id="KW-0575">Peroxidase</keyword>
<evidence type="ECO:0000313" key="5">
    <source>
        <dbReference type="EMBL" id="GAL76241.1"/>
    </source>
</evidence>
<accession>A0A090WGY4</accession>
<dbReference type="InterPro" id="IPR013740">
    <property type="entry name" value="Redoxin"/>
</dbReference>
<protein>
    <recommendedName>
        <fullName evidence="3">Thiol peroxidase</fullName>
        <shortName evidence="3">Tpx</shortName>
        <ecNumber evidence="3">1.11.1.24</ecNumber>
    </recommendedName>
    <alternativeName>
        <fullName evidence="3">Peroxiredoxin tpx</fullName>
        <shortName evidence="3">Prx</shortName>
    </alternativeName>
    <alternativeName>
        <fullName evidence="3">Thioredoxin peroxidase</fullName>
    </alternativeName>
    <alternativeName>
        <fullName evidence="3">Thioredoxin-dependent peroxiredoxin</fullName>
    </alternativeName>
</protein>
<dbReference type="AlphaFoldDB" id="A0A090WGY4"/>
<proteinExistence type="inferred from homology"/>
<keyword evidence="3" id="KW-0049">Antioxidant</keyword>
<comment type="function">
    <text evidence="3">Thiol-specific peroxidase that catalyzes the reduction of hydrogen peroxide and organic hydroperoxides to water and alcohols, respectively. Plays a role in cell protection against oxidative stress by detoxifying peroxides.</text>
</comment>
<sequence length="166" mass="17873">MATITIGGNEISTSGILPEVGSQAPDFKLKKADLSEASLNDYKGKRVILNIFPSVDTDVCATSVKNFNERATELDNTAVLCISRDTPFAQKRFASDEGLENVVNLSDVIDGSFGKDYGLTMTSGPLAGFHSRAVVVLNEEGKVIYNEQVPEIADEPNYLAALKTLL</sequence>
<evidence type="ECO:0000313" key="6">
    <source>
        <dbReference type="Proteomes" id="UP000029647"/>
    </source>
</evidence>
<feature type="active site" description="Cysteine sulfenic acid (-SOH) intermediate" evidence="3">
    <location>
        <position position="60"/>
    </location>
</feature>
<evidence type="ECO:0000259" key="4">
    <source>
        <dbReference type="PROSITE" id="PS51352"/>
    </source>
</evidence>